<feature type="signal peptide" evidence="3">
    <location>
        <begin position="1"/>
        <end position="16"/>
    </location>
</feature>
<dbReference type="Ensembl" id="ENSFCTT00005038288.1">
    <property type="protein sequence ID" value="ENSFCTP00005026780.1"/>
    <property type="gene ID" value="ENSFCTG00005012985.1"/>
</dbReference>
<keyword evidence="6" id="KW-1185">Reference proteome</keyword>
<evidence type="ECO:0000313" key="5">
    <source>
        <dbReference type="Ensembl" id="ENSFCTP00005026780.1"/>
    </source>
</evidence>
<name>A0ABI7XY85_FELCA</name>
<evidence type="ECO:0000256" key="3">
    <source>
        <dbReference type="SAM" id="SignalP"/>
    </source>
</evidence>
<proteinExistence type="predicted"/>
<dbReference type="Pfam" id="PF13812">
    <property type="entry name" value="PPR_3"/>
    <property type="match status" value="1"/>
</dbReference>
<keyword evidence="3" id="KW-0732">Signal</keyword>
<keyword evidence="1" id="KW-0677">Repeat</keyword>
<reference evidence="5 6" key="1">
    <citation type="submission" date="2021-02" db="EMBL/GenBank/DDBJ databases">
        <title>Safari Cat Assemblies.</title>
        <authorList>
            <person name="Bredemeyer K.R."/>
            <person name="Murphy W.J."/>
        </authorList>
    </citation>
    <scope>NUCLEOTIDE SEQUENCE [LARGE SCALE GENOMIC DNA]</scope>
</reference>
<dbReference type="GeneTree" id="ENSGT00960000186682"/>
<dbReference type="Pfam" id="PF01535">
    <property type="entry name" value="PPR"/>
    <property type="match status" value="2"/>
</dbReference>
<feature type="domain" description="PROP1-like PPR" evidence="4">
    <location>
        <begin position="221"/>
        <end position="329"/>
    </location>
</feature>
<evidence type="ECO:0000256" key="2">
    <source>
        <dbReference type="PROSITE-ProRule" id="PRU00708"/>
    </source>
</evidence>
<dbReference type="Pfam" id="PF17177">
    <property type="entry name" value="PPR_long"/>
    <property type="match status" value="1"/>
</dbReference>
<feature type="repeat" description="PPR" evidence="2">
    <location>
        <begin position="196"/>
        <end position="230"/>
    </location>
</feature>
<gene>
    <name evidence="5" type="primary">LRPPRC</name>
</gene>
<dbReference type="Proteomes" id="UP000823872">
    <property type="component" value="Chromosome A3"/>
</dbReference>
<dbReference type="NCBIfam" id="TIGR00756">
    <property type="entry name" value="PPR"/>
    <property type="match status" value="1"/>
</dbReference>
<feature type="repeat" description="PPR" evidence="2">
    <location>
        <begin position="231"/>
        <end position="265"/>
    </location>
</feature>
<evidence type="ECO:0000259" key="4">
    <source>
        <dbReference type="Pfam" id="PF17177"/>
    </source>
</evidence>
<dbReference type="PROSITE" id="PS51375">
    <property type="entry name" value="PPR"/>
    <property type="match status" value="3"/>
</dbReference>
<dbReference type="InterPro" id="IPR002885">
    <property type="entry name" value="PPR_rpt"/>
</dbReference>
<dbReference type="InterPro" id="IPR011990">
    <property type="entry name" value="TPR-like_helical_dom_sf"/>
</dbReference>
<sequence length="1285" mass="145162">MAALLRSARWLLRAGAAPRLPLSLRLLAGGASRLHAAPFLPAARAGPVAGGLLSQARLYAIAVEKKNYLQEEPSSHRKNASQFDWALMRLDNSVRRTGRIPKTLLQKVFDNTCHSGSPGGNQALLLLRSCGSLLPELQLSERTEFAHRIWDKLQKLGTVYDVSHYNALLKVYLQNEYKFSPTDFLAKMEEANIQPNRVTYQRLIAAYCNVGDIEGASKILGFMKTKDLPITEAVFSALVTGHARAGDIENAENILTVMREAGIEPGPDTYLALLNAYAEKGDIDHVKQTLEKVKKSDLYLMDRDLLQIIFSFSKAGYSQYVPEILEKITYERRYIPDAMNLILLLVTEKLEDTAFQILLACPVSREDNLNDFGSFFLRHCVTMNTPAEKLQDYCKQLKESQMHTSPLQFTLHCALQANKTDLAKALMKALKEEGFPVRTHYFWPLLAGHQKEKNVQGIIEVLKAMNEVGVNPDQETYINYVFPSFDSVRSVRGVLQENGCLPENNVFSQAEFRSEAVTGNLSYVLSFLESNTLPFSFASLRGSLILGFRRSMDINLWSKITELLYKDGRYCQEPPGPTEAVGYFLYNLIDSMSDSEVQAKEERLRQYFHQLKEMNVKIPENIYRGIRNLLDSYHVPELIKDVNMLVDREKIDSRKTTQLTSSVLESTLEKLKAENQPIGDVLKQLILVLCSEENMQKALELKAKYESDMVVGGYAALINLCCRHDNAEDALNLKQEFDRLDPSAVLDTSKYVGLVKVLGKHGKLQDAINILKEMKEKDVLIKDATVLSFFHILNGAALRGETETVKQLHKAIMTLGLAKPSTALSSPLVTLYLEKDDLSAALEVTIDCYEKYKVLPRIHDVLCKLIEKGETDLIQKAMNFVSQEQGEMTMLYDLFFAFLQTGNYKEAKKIIETPGIRARSSRLQWFCDRCISSNQVETLEKLVELTQKLFECDRDQLYYSLLKLYNAYSIFLKAHKQNIVLNNETYGSLIKLLLEKDSFLQAMQVKDVAETHIKGFTLNDAANSLLIITQVRRDYLKEALKTLKTALDLEQTPSRIAVTRLIQACALKGDVESIQEIQKMVNGLEDSIGLSNMVFINNIALAQIKNNNIDVAIENIENMLTSGNETVKPQYFGLTYLFRKVIEEQLEPAVEKISIMAERLANQFAVYKPVTDLFLQLLDSGKVDDARALLQASTLKSLLELIPELIEKEEAYTSIMKSYVLDKDAASAKALYENLTARNIKLNDLFLKRYAVLLKNAGEPVPFTEPPESFEFYAKQLKESRGNPL</sequence>
<dbReference type="InterPro" id="IPR033443">
    <property type="entry name" value="PROP1-like_PPR_dom"/>
</dbReference>
<feature type="repeat" description="PPR" evidence="2">
    <location>
        <begin position="747"/>
        <end position="781"/>
    </location>
</feature>
<organism evidence="5 6">
    <name type="scientific">Felis catus</name>
    <name type="common">Cat</name>
    <name type="synonym">Felis silvestris catus</name>
    <dbReference type="NCBI Taxonomy" id="9685"/>
    <lineage>
        <taxon>Eukaryota</taxon>
        <taxon>Metazoa</taxon>
        <taxon>Chordata</taxon>
        <taxon>Craniata</taxon>
        <taxon>Vertebrata</taxon>
        <taxon>Euteleostomi</taxon>
        <taxon>Mammalia</taxon>
        <taxon>Eutheria</taxon>
        <taxon>Laurasiatheria</taxon>
        <taxon>Carnivora</taxon>
        <taxon>Feliformia</taxon>
        <taxon>Felidae</taxon>
        <taxon>Felinae</taxon>
        <taxon>Felis</taxon>
    </lineage>
</organism>
<accession>A0ABI7XY85</accession>
<reference evidence="5" key="3">
    <citation type="submission" date="2025-09" db="UniProtKB">
        <authorList>
            <consortium name="Ensembl"/>
        </authorList>
    </citation>
    <scope>IDENTIFICATION</scope>
    <source>
        <strain evidence="5">breed Abyssinian</strain>
    </source>
</reference>
<feature type="chain" id="PRO_5045431168" description="PROP1-like PPR domain-containing protein" evidence="3">
    <location>
        <begin position="17"/>
        <end position="1285"/>
    </location>
</feature>
<dbReference type="PANTHER" id="PTHR46669">
    <property type="entry name" value="LEUCINE-RICH PPR MOTIF-CONTAINING PROTEIN, MITOCHONDRIAL"/>
    <property type="match status" value="1"/>
</dbReference>
<dbReference type="PANTHER" id="PTHR46669:SF1">
    <property type="entry name" value="LEUCINE-RICH PPR MOTIF-CONTAINING PROTEIN, MITOCHONDRIAL"/>
    <property type="match status" value="1"/>
</dbReference>
<protein>
    <recommendedName>
        <fullName evidence="4">PROP1-like PPR domain-containing protein</fullName>
    </recommendedName>
</protein>
<dbReference type="InterPro" id="IPR033490">
    <property type="entry name" value="LRP130"/>
</dbReference>
<evidence type="ECO:0000256" key="1">
    <source>
        <dbReference type="ARBA" id="ARBA00022737"/>
    </source>
</evidence>
<evidence type="ECO:0000313" key="6">
    <source>
        <dbReference type="Proteomes" id="UP000823872"/>
    </source>
</evidence>
<dbReference type="Gene3D" id="1.25.40.10">
    <property type="entry name" value="Tetratricopeptide repeat domain"/>
    <property type="match status" value="3"/>
</dbReference>
<reference evidence="5" key="2">
    <citation type="submission" date="2025-08" db="UniProtKB">
        <authorList>
            <consortium name="Ensembl"/>
        </authorList>
    </citation>
    <scope>IDENTIFICATION</scope>
    <source>
        <strain evidence="5">breed Abyssinian</strain>
    </source>
</reference>